<protein>
    <submittedName>
        <fullName evidence="2">Secretion protein HlyD</fullName>
    </submittedName>
</protein>
<dbReference type="PANTHER" id="PTHR30367:SF12">
    <property type="entry name" value="P-HYDROXYBENZOIC ACID EFFLUX PUMP SUBUNIT AAEA"/>
    <property type="match status" value="1"/>
</dbReference>
<feature type="coiled-coil region" evidence="1">
    <location>
        <begin position="105"/>
        <end position="155"/>
    </location>
</feature>
<proteinExistence type="predicted"/>
<keyword evidence="3" id="KW-1185">Reference proteome</keyword>
<accession>A0A2T1HVA1</accession>
<dbReference type="PANTHER" id="PTHR30367">
    <property type="entry name" value="P-HYDROXYBENZOIC ACID EFFLUX PUMP SUBUNIT AAEA-RELATED"/>
    <property type="match status" value="1"/>
</dbReference>
<keyword evidence="1" id="KW-0175">Coiled coil</keyword>
<dbReference type="InterPro" id="IPR050393">
    <property type="entry name" value="MFP_Efflux_Pump"/>
</dbReference>
<gene>
    <name evidence="2" type="ORF">SLNSH_08280</name>
</gene>
<dbReference type="Gene3D" id="2.40.50.100">
    <property type="match status" value="1"/>
</dbReference>
<dbReference type="Gene3D" id="1.10.287.470">
    <property type="entry name" value="Helix hairpin bin"/>
    <property type="match status" value="1"/>
</dbReference>
<organism evidence="2 3">
    <name type="scientific">Alsobacter soli</name>
    <dbReference type="NCBI Taxonomy" id="2109933"/>
    <lineage>
        <taxon>Bacteria</taxon>
        <taxon>Pseudomonadati</taxon>
        <taxon>Pseudomonadota</taxon>
        <taxon>Alphaproteobacteria</taxon>
        <taxon>Hyphomicrobiales</taxon>
        <taxon>Alsobacteraceae</taxon>
        <taxon>Alsobacter</taxon>
    </lineage>
</organism>
<dbReference type="SUPFAM" id="SSF111369">
    <property type="entry name" value="HlyD-like secretion proteins"/>
    <property type="match status" value="2"/>
</dbReference>
<comment type="caution">
    <text evidence="2">The sequence shown here is derived from an EMBL/GenBank/DDBJ whole genome shotgun (WGS) entry which is preliminary data.</text>
</comment>
<dbReference type="OrthoDB" id="7929252at2"/>
<dbReference type="AlphaFoldDB" id="A0A2T1HVA1"/>
<evidence type="ECO:0000256" key="1">
    <source>
        <dbReference type="SAM" id="Coils"/>
    </source>
</evidence>
<evidence type="ECO:0000313" key="2">
    <source>
        <dbReference type="EMBL" id="PSC05571.1"/>
    </source>
</evidence>
<dbReference type="Proteomes" id="UP000239772">
    <property type="component" value="Unassembled WGS sequence"/>
</dbReference>
<evidence type="ECO:0000313" key="3">
    <source>
        <dbReference type="Proteomes" id="UP000239772"/>
    </source>
</evidence>
<reference evidence="3" key="1">
    <citation type="submission" date="2018-03" db="EMBL/GenBank/DDBJ databases">
        <authorList>
            <person name="Sun L."/>
            <person name="Liu H."/>
            <person name="Chen W."/>
            <person name="Huang K."/>
            <person name="Liu W."/>
            <person name="Gao X."/>
        </authorList>
    </citation>
    <scope>NUCLEOTIDE SEQUENCE [LARGE SCALE GENOMIC DNA]</scope>
    <source>
        <strain evidence="3">SH9</strain>
    </source>
</reference>
<name>A0A2T1HVA1_9HYPH</name>
<sequence>MLELILCSMLTLLPDYLYRRLVQGKRLGKEINLFSVWFELRWGIVGCLMLTVALITTVFYNHPATTNVTAYFRTVPIVPEANGRVAEIFVKGSDEVKKGQPIFRLDNSRQQAEAETARRKVAEIEAQLVMAQADLAASEGQITQAQGAYDQALNELTTKQELNRRNPDIVARREIEKLQTLVDTRQGGVDAAQAAKQAVETRISTLLPAQKASAEAALAQAEVELNKTVIRAGVSGRVEQFALQVGDIVNPFMRAAGVLIPEGAGRRSLYAGFGQIEAQVMRAGMVAEAACISKPWSIIPMVVTDVQDYIAAGQFRGGEQLLEAQQVAKPGTVLVRLDPLFDNGLEDVTPGSSCVANAYTSHHEELKSADLSSFQRFVLHGVDAVGLVHALLLRIQALIMPIKSLIFSGGH</sequence>
<dbReference type="RefSeq" id="WP_106336207.1">
    <property type="nucleotide sequence ID" value="NZ_PVZS01000007.1"/>
</dbReference>
<dbReference type="EMBL" id="PVZS01000007">
    <property type="protein sequence ID" value="PSC05571.1"/>
    <property type="molecule type" value="Genomic_DNA"/>
</dbReference>